<keyword evidence="1" id="KW-0732">Signal</keyword>
<reference evidence="2 3" key="1">
    <citation type="submission" date="2015-11" db="EMBL/GenBank/DDBJ databases">
        <authorList>
            <person name="Zhang Y."/>
            <person name="Guo Z."/>
        </authorList>
    </citation>
    <scope>NUCLEOTIDE SEQUENCE [LARGE SCALE GENOMIC DNA]</scope>
    <source>
        <strain evidence="2 3">KCTC 12086</strain>
    </source>
</reference>
<gene>
    <name evidence="2" type="ORF">PP2015_3669</name>
</gene>
<protein>
    <submittedName>
        <fullName evidence="2">ABC transporter permease</fullName>
    </submittedName>
</protein>
<dbReference type="Proteomes" id="UP000061457">
    <property type="component" value="Chromosome II"/>
</dbReference>
<name>A0A0S2K7R9_9GAMM</name>
<feature type="chain" id="PRO_5006601358" evidence="1">
    <location>
        <begin position="24"/>
        <end position="274"/>
    </location>
</feature>
<dbReference type="InterPro" id="IPR019613">
    <property type="entry name" value="DUF4198"/>
</dbReference>
<dbReference type="OrthoDB" id="5943at2"/>
<feature type="signal peptide" evidence="1">
    <location>
        <begin position="1"/>
        <end position="23"/>
    </location>
</feature>
<dbReference type="EMBL" id="CP013188">
    <property type="protein sequence ID" value="ALO44142.1"/>
    <property type="molecule type" value="Genomic_DNA"/>
</dbReference>
<sequence>MKVTFIKSLLLAGLAASCFNVNAHRAWIVPQETQLSGENRWVSFDAAVSNDIFVSNYNAGRFTGVKVNKPDGSATEVENMHKGKYRHVFDLALTDEGTYKVFMSTSGLYASWKVDGKRKWYPGRGEAFSMAEFEKRVPKKADDLNISQYTRRMETFVTLGAPTHKTLEPTNKGLELVAITHPNELYAGETAQFKFLIDGKPAVGAEITAIQEGTRFRNAQEEIKVKSNDEGIVTLKWNGAGRYFLEAEYEDNQAKAPAMVRNGTYIAVLEVLPD</sequence>
<proteinExistence type="predicted"/>
<keyword evidence="3" id="KW-1185">Reference proteome</keyword>
<dbReference type="PATRIC" id="fig|161398.10.peg.3748"/>
<dbReference type="Pfam" id="PF10670">
    <property type="entry name" value="DUF4198"/>
    <property type="match status" value="1"/>
</dbReference>
<organism evidence="2 3">
    <name type="scientific">Pseudoalteromonas phenolica</name>
    <dbReference type="NCBI Taxonomy" id="161398"/>
    <lineage>
        <taxon>Bacteria</taxon>
        <taxon>Pseudomonadati</taxon>
        <taxon>Pseudomonadota</taxon>
        <taxon>Gammaproteobacteria</taxon>
        <taxon>Alteromonadales</taxon>
        <taxon>Pseudoalteromonadaceae</taxon>
        <taxon>Pseudoalteromonas</taxon>
    </lineage>
</organism>
<dbReference type="STRING" id="161398.PP2015_3669"/>
<accession>A0A0S2K7R9</accession>
<evidence type="ECO:0000313" key="2">
    <source>
        <dbReference type="EMBL" id="ALO44142.1"/>
    </source>
</evidence>
<dbReference type="KEGG" id="pphe:PP2015_3669"/>
<evidence type="ECO:0000256" key="1">
    <source>
        <dbReference type="SAM" id="SignalP"/>
    </source>
</evidence>
<dbReference type="RefSeq" id="WP_058032024.1">
    <property type="nucleotide sequence ID" value="NZ_CP013188.1"/>
</dbReference>
<dbReference type="PROSITE" id="PS51257">
    <property type="entry name" value="PROKAR_LIPOPROTEIN"/>
    <property type="match status" value="1"/>
</dbReference>
<dbReference type="AlphaFoldDB" id="A0A0S2K7R9"/>
<evidence type="ECO:0000313" key="3">
    <source>
        <dbReference type="Proteomes" id="UP000061457"/>
    </source>
</evidence>